<dbReference type="KEGG" id="rarg:115738588"/>
<keyword evidence="4" id="KW-0274">FAD</keyword>
<dbReference type="Gene3D" id="1.10.10.10">
    <property type="entry name" value="Winged helix-like DNA-binding domain superfamily/Winged helix DNA-binding domain"/>
    <property type="match status" value="1"/>
</dbReference>
<comment type="similarity">
    <text evidence="2">Belongs to the flavin monoamine oxidase family.</text>
</comment>
<dbReference type="PANTHER" id="PTHR10742">
    <property type="entry name" value="FLAVIN MONOAMINE OXIDASE"/>
    <property type="match status" value="1"/>
</dbReference>
<dbReference type="Proteomes" id="UP000827889">
    <property type="component" value="Chromosome 2"/>
</dbReference>
<dbReference type="GeneID" id="115738588"/>
<evidence type="ECO:0000256" key="8">
    <source>
        <dbReference type="SAM" id="MobiDB-lite"/>
    </source>
</evidence>
<evidence type="ECO:0000256" key="1">
    <source>
        <dbReference type="ARBA" id="ARBA00001974"/>
    </source>
</evidence>
<feature type="region of interest" description="Disordered" evidence="8">
    <location>
        <begin position="1611"/>
        <end position="1633"/>
    </location>
</feature>
<dbReference type="RefSeq" id="XP_030527092.1">
    <property type="nucleotide sequence ID" value="XM_030671232.2"/>
</dbReference>
<feature type="region of interest" description="Disordered" evidence="8">
    <location>
        <begin position="37"/>
        <end position="58"/>
    </location>
</feature>
<feature type="compositionally biased region" description="Basic and acidic residues" evidence="8">
    <location>
        <begin position="531"/>
        <end position="549"/>
    </location>
</feature>
<feature type="region of interest" description="Disordered" evidence="8">
    <location>
        <begin position="130"/>
        <end position="199"/>
    </location>
</feature>
<keyword evidence="5" id="KW-0156">Chromatin regulator</keyword>
<evidence type="ECO:0000256" key="4">
    <source>
        <dbReference type="ARBA" id="ARBA00022827"/>
    </source>
</evidence>
<accession>A0A8B8NX28</accession>
<feature type="compositionally biased region" description="Basic and acidic residues" evidence="8">
    <location>
        <begin position="145"/>
        <end position="188"/>
    </location>
</feature>
<name>A0A8B8NX28_9MYRT</name>
<organism evidence="10 11">
    <name type="scientific">Rhodamnia argentea</name>
    <dbReference type="NCBI Taxonomy" id="178133"/>
    <lineage>
        <taxon>Eukaryota</taxon>
        <taxon>Viridiplantae</taxon>
        <taxon>Streptophyta</taxon>
        <taxon>Embryophyta</taxon>
        <taxon>Tracheophyta</taxon>
        <taxon>Spermatophyta</taxon>
        <taxon>Magnoliopsida</taxon>
        <taxon>eudicotyledons</taxon>
        <taxon>Gunneridae</taxon>
        <taxon>Pentapetalae</taxon>
        <taxon>rosids</taxon>
        <taxon>malvids</taxon>
        <taxon>Myrtales</taxon>
        <taxon>Myrtaceae</taxon>
        <taxon>Myrtoideae</taxon>
        <taxon>Myrteae</taxon>
        <taxon>Australasian group</taxon>
        <taxon>Rhodamnia</taxon>
    </lineage>
</organism>
<dbReference type="Pfam" id="PF04433">
    <property type="entry name" value="SWIRM"/>
    <property type="match status" value="1"/>
</dbReference>
<dbReference type="InterPro" id="IPR002937">
    <property type="entry name" value="Amino_oxidase"/>
</dbReference>
<dbReference type="PRINTS" id="PR00419">
    <property type="entry name" value="ADXRDTASE"/>
</dbReference>
<dbReference type="GO" id="GO:0016705">
    <property type="term" value="F:oxidoreductase activity, acting on paired donors, with incorporation or reduction of molecular oxygen"/>
    <property type="evidence" value="ECO:0007669"/>
    <property type="project" value="UniProtKB-ARBA"/>
</dbReference>
<dbReference type="InterPro" id="IPR036188">
    <property type="entry name" value="FAD/NAD-bd_sf"/>
</dbReference>
<feature type="region of interest" description="Disordered" evidence="8">
    <location>
        <begin position="83"/>
        <end position="103"/>
    </location>
</feature>
<protein>
    <submittedName>
        <fullName evidence="11">Lysine-specific histone demethylase 1 homolog 3</fullName>
    </submittedName>
</protein>
<dbReference type="SUPFAM" id="SSF46689">
    <property type="entry name" value="Homeodomain-like"/>
    <property type="match status" value="1"/>
</dbReference>
<evidence type="ECO:0000256" key="2">
    <source>
        <dbReference type="ARBA" id="ARBA00005995"/>
    </source>
</evidence>
<proteinExistence type="inferred from homology"/>
<comment type="cofactor">
    <cofactor evidence="1">
        <name>FAD</name>
        <dbReference type="ChEBI" id="CHEBI:57692"/>
    </cofactor>
</comment>
<dbReference type="Pfam" id="PF01593">
    <property type="entry name" value="Amino_oxidase"/>
    <property type="match status" value="1"/>
</dbReference>
<evidence type="ECO:0000259" key="9">
    <source>
        <dbReference type="PROSITE" id="PS50934"/>
    </source>
</evidence>
<sequence length="1951" mass="213382">MTREERISSARKKEKFEICFDSDDDEPIGSLLKLKKSRKSKRVKSGLDDLSEEGKKHGAVEEKSLLVEDLGGMDDTLASFKRKLKGPKRERRSSVVSSVSSDAVELLEFPSKENMDDGIADTVELVVEKVQEAGGDGSHKRVGKERKGREKRIKFDPTMKMVEDQKKSYDDDSKDLEPQHDSLEEENRQAVLGKGPDDLANGLLEDSMSSFFTGAQSGDLGFIQKKGRHTADHGLCYQSDGVPSDFLGAEVGKHQAAHFLKELLAKDQKHTDRTCLNSGSASDECGIVENESFSENVNHASSFIEDGNNLPVSFFSPLGGPSSDACGSSKLGEGPGACLTGAQVDDVGSAPVEKAVLEMETIKHGLKHCSTGKTCTSVVDIDGSCKTLSVTKTKEETHGMGQGESTRGFADVSCGDQLGVSISGLGEEIVELSINERVSNVVCPSTSNDALQCNPGYVSKWISQEPPESRIEIEEAAVSKISSDVSQSTSDHTQPHSSPRDTCKGTPFPSQDYISTAGITTRASVIPTCQYEKDNDPEDNRDSSGKDTKLSAMQRELRKARKHRHGDMAYEGDAEWETLMNGQGFLENHQVGGIVRSYRSRGKPDLSSNGGAVAVSVGLRARAAGPFEKIKFKEFLKRKGGLQEYLECRNGILTLWSKDASNILSLVDCGVAESPSDNEPARASLIREIYAFLDQSGYINTGVSTAKQRATSNVGQNDEVMGEKDFEKIGGVSIAPGKQRAKLSVEPNYEISGEKNLEKISRVSFADMGGKISTALGQFKISETCMEANDSVGMISDESSKSEILECQSLNSRMLQSPRDTKIDCLDNLHSGNDLTDADLPKKSDIDVVPADQSSKAMEFSLEPAMASESVEYPDSVKCVSNVPAGHLDCSLDAGKRIIVIGAGPAGLTAARHLRRQGFSVTVLEARSRLGGRVYTDRSSLSVPVDLGASIITGVEADMDTERRPDPSSLVCSQLGLELTVLNSDCPLYDVVTGQKVPADLDETLEAEYNSLLDDMVLVVAQNGERAMQMSLEDGLEYALRRRRMAQLGTDIGESELQNSSLINLKARTDSGVPDDSSLKEDILSPLERRVMNWHFAHLEYGCAALLKEVSLPYWNQDDIYGGFGGAHCMIKGGYSAVIESLAKDLNIHLNHIVTDISYGTNQSGSIDGDSYRVKVSTSNGHEFLGDAALVTVPLGCLKAETIKFLPPLPPWKQSSIKHLGFGVLNKIVLEFTEVFWDDTVDYFGATAEETNCRGQCFMFWNVKKTVGAPVLIALLVGKAALDGQCMTSPDHVGHAVMVLRKLFGEASVPDPVASVVTDWGRDPFSYGAYSYVAIGASGEDYDILGKPVDNCLFFAGEATCKEHPDTVGGAMMSGLREAVRIMDILSTGNDYRAEVEAMEAAQRQSDNERDEVRDIIKRLEAVEISSYRYKNSLEGDYILSREALLQELFFNTKATAGRLHVAKALLRLPVETLKSFAGTKEGLNTLNSWILDSMGKDGTQLLRHCVRLLVLVSTDLLAVRLSGIGKTVKEKVCVHTSRDIRAIASQLVSVWLEVFRKEKASLKSKSIRDLSAGRLPVRTQLVGYDAKGNTQVLPTITGIKKVKSNPAKLEIINDSRSESNSSRSRGSVERPDRIMVGNEKMVMSEEEKAALAAAEAARAAALAAAEAYASSEAKWRTMLQLPKIPSFNRFARREQYAQMDESELQRKWPGGVLGRQDCTSEIDSRNCRVRDWSVDFPPFINLERTRMSVENISQQSHSNDIANNLNFRENSGESVAVDSSIYTQAWVNASGSVEGKDYHAIERWQSQAAAAESDAFLPNMHVKDEEDSNSLPRPIARKRDGVANESSLSQITVNKDSNENQHRGADRIKQAVVDYVATLLMPLYKARKIDREGYKSIMKKTATKVMEQATDAEKAMSVPEFLDFKRRNKIRAFVDKLIERHMAAKPVVKP</sequence>
<evidence type="ECO:0000256" key="3">
    <source>
        <dbReference type="ARBA" id="ARBA00022630"/>
    </source>
</evidence>
<feature type="compositionally biased region" description="Polar residues" evidence="8">
    <location>
        <begin position="508"/>
        <end position="523"/>
    </location>
</feature>
<evidence type="ECO:0000313" key="10">
    <source>
        <dbReference type="Proteomes" id="UP000827889"/>
    </source>
</evidence>
<feature type="domain" description="SWIRM" evidence="9">
    <location>
        <begin position="610"/>
        <end position="710"/>
    </location>
</feature>
<keyword evidence="3" id="KW-0285">Flavoprotein</keyword>
<dbReference type="PANTHER" id="PTHR10742:SF410">
    <property type="entry name" value="LYSINE-SPECIFIC HISTONE DEMETHYLASE 2"/>
    <property type="match status" value="1"/>
</dbReference>
<keyword evidence="6" id="KW-0560">Oxidoreductase</keyword>
<evidence type="ECO:0000313" key="11">
    <source>
        <dbReference type="RefSeq" id="XP_030527092.1"/>
    </source>
</evidence>
<keyword evidence="7" id="KW-0175">Coiled coil</keyword>
<dbReference type="SUPFAM" id="SSF51905">
    <property type="entry name" value="FAD/NAD(P)-binding domain"/>
    <property type="match status" value="1"/>
</dbReference>
<evidence type="ECO:0000256" key="6">
    <source>
        <dbReference type="ARBA" id="ARBA00023002"/>
    </source>
</evidence>
<dbReference type="Gene3D" id="3.50.50.60">
    <property type="entry name" value="FAD/NAD(P)-binding domain"/>
    <property type="match status" value="1"/>
</dbReference>
<dbReference type="InterPro" id="IPR007526">
    <property type="entry name" value="SWIRM"/>
</dbReference>
<reference evidence="10" key="1">
    <citation type="submission" date="2025-05" db="UniProtKB">
        <authorList>
            <consortium name="RefSeq"/>
        </authorList>
    </citation>
    <scope>NUCLEOTIDE SEQUENCE [LARGE SCALE GENOMIC DNA]</scope>
</reference>
<feature type="coiled-coil region" evidence="7">
    <location>
        <begin position="1392"/>
        <end position="1419"/>
    </location>
</feature>
<reference evidence="11" key="2">
    <citation type="submission" date="2025-08" db="UniProtKB">
        <authorList>
            <consortium name="RefSeq"/>
        </authorList>
    </citation>
    <scope>IDENTIFICATION</scope>
    <source>
        <tissue evidence="11">Leaf</tissue>
    </source>
</reference>
<evidence type="ECO:0000256" key="7">
    <source>
        <dbReference type="SAM" id="Coils"/>
    </source>
</evidence>
<dbReference type="GO" id="GO:0141052">
    <property type="term" value="F:histone H3 demethylase activity"/>
    <property type="evidence" value="ECO:0007669"/>
    <property type="project" value="UniProtKB-ARBA"/>
</dbReference>
<keyword evidence="10" id="KW-1185">Reference proteome</keyword>
<feature type="region of interest" description="Disordered" evidence="8">
    <location>
        <begin position="478"/>
        <end position="551"/>
    </location>
</feature>
<dbReference type="InterPro" id="IPR050281">
    <property type="entry name" value="Flavin_monoamine_oxidase"/>
</dbReference>
<feature type="region of interest" description="Disordered" evidence="8">
    <location>
        <begin position="1824"/>
        <end position="1848"/>
    </location>
</feature>
<dbReference type="PROSITE" id="PS50934">
    <property type="entry name" value="SWIRM"/>
    <property type="match status" value="1"/>
</dbReference>
<evidence type="ECO:0000256" key="5">
    <source>
        <dbReference type="ARBA" id="ARBA00022853"/>
    </source>
</evidence>
<dbReference type="InterPro" id="IPR009057">
    <property type="entry name" value="Homeodomain-like_sf"/>
</dbReference>
<feature type="compositionally biased region" description="Polar residues" evidence="8">
    <location>
        <begin position="480"/>
        <end position="497"/>
    </location>
</feature>
<dbReference type="InterPro" id="IPR036388">
    <property type="entry name" value="WH-like_DNA-bd_sf"/>
</dbReference>
<gene>
    <name evidence="11" type="primary">LOC115738588</name>
</gene>
<dbReference type="SUPFAM" id="SSF54373">
    <property type="entry name" value="FAD-linked reductases, C-terminal domain"/>
    <property type="match status" value="1"/>
</dbReference>
<dbReference type="Gene3D" id="3.90.660.10">
    <property type="match status" value="1"/>
</dbReference>
<dbReference type="OrthoDB" id="5046242at2759"/>